<dbReference type="GO" id="GO:0003677">
    <property type="term" value="F:DNA binding"/>
    <property type="evidence" value="ECO:0007669"/>
    <property type="project" value="UniProtKB-KW"/>
</dbReference>
<dbReference type="GO" id="GO:0042276">
    <property type="term" value="P:error-prone translesion synthesis"/>
    <property type="evidence" value="ECO:0007669"/>
    <property type="project" value="TreeGrafter"/>
</dbReference>
<dbReference type="PROSITE" id="PS00116">
    <property type="entry name" value="DNA_POLYMERASE_B"/>
    <property type="match status" value="1"/>
</dbReference>
<reference evidence="24 25" key="1">
    <citation type="journal article" date="2019" name="Front. Genet.">
        <title>Whole-Genome Sequencing of the Opportunistic Yeast Pathogen Candida inconspicua Uncovers Its Hybrid Origin.</title>
        <authorList>
            <person name="Mixao V."/>
            <person name="Hansen A.P."/>
            <person name="Saus E."/>
            <person name="Boekhout T."/>
            <person name="Lass-Florl C."/>
            <person name="Gabaldon T."/>
        </authorList>
    </citation>
    <scope>NUCLEOTIDE SEQUENCE [LARGE SCALE GENOMIC DNA]</scope>
    <source>
        <strain evidence="24 25">CBS 180</strain>
    </source>
</reference>
<dbReference type="OrthoDB" id="2414538at2759"/>
<evidence type="ECO:0000259" key="22">
    <source>
        <dbReference type="Pfam" id="PF00136"/>
    </source>
</evidence>
<dbReference type="GO" id="GO:0000724">
    <property type="term" value="P:double-strand break repair via homologous recombination"/>
    <property type="evidence" value="ECO:0007669"/>
    <property type="project" value="TreeGrafter"/>
</dbReference>
<dbReference type="InterPro" id="IPR023211">
    <property type="entry name" value="DNA_pol_palm_dom_sf"/>
</dbReference>
<dbReference type="SMART" id="SM00486">
    <property type="entry name" value="POLBc"/>
    <property type="match status" value="1"/>
</dbReference>
<comment type="cofactor">
    <cofactor evidence="1">
        <name>[4Fe-4S] cluster</name>
        <dbReference type="ChEBI" id="CHEBI:49883"/>
    </cofactor>
</comment>
<dbReference type="SUPFAM" id="SSF56672">
    <property type="entry name" value="DNA/RNA polymerases"/>
    <property type="match status" value="1"/>
</dbReference>
<evidence type="ECO:0000256" key="3">
    <source>
        <dbReference type="ARBA" id="ARBA00005755"/>
    </source>
</evidence>
<dbReference type="GO" id="GO:0005634">
    <property type="term" value="C:nucleus"/>
    <property type="evidence" value="ECO:0007669"/>
    <property type="project" value="UniProtKB-SubCell"/>
</dbReference>
<evidence type="ECO:0000256" key="14">
    <source>
        <dbReference type="ARBA" id="ARBA00023014"/>
    </source>
</evidence>
<comment type="catalytic activity">
    <reaction evidence="18 20">
        <text>DNA(n) + a 2'-deoxyribonucleoside 5'-triphosphate = DNA(n+1) + diphosphate</text>
        <dbReference type="Rhea" id="RHEA:22508"/>
        <dbReference type="Rhea" id="RHEA-COMP:17339"/>
        <dbReference type="Rhea" id="RHEA-COMP:17340"/>
        <dbReference type="ChEBI" id="CHEBI:33019"/>
        <dbReference type="ChEBI" id="CHEBI:61560"/>
        <dbReference type="ChEBI" id="CHEBI:173112"/>
        <dbReference type="EC" id="2.7.7.7"/>
    </reaction>
</comment>
<keyword evidence="7 20" id="KW-0235">DNA replication</keyword>
<keyword evidence="15 20" id="KW-0238">DNA-binding</keyword>
<feature type="domain" description="DNA polymerase delta/zeta catalytic subunit N-terminal" evidence="23">
    <location>
        <begin position="156"/>
        <end position="196"/>
    </location>
</feature>
<evidence type="ECO:0000256" key="12">
    <source>
        <dbReference type="ARBA" id="ARBA00022932"/>
    </source>
</evidence>
<dbReference type="Gene3D" id="1.10.287.690">
    <property type="entry name" value="Helix hairpin bin"/>
    <property type="match status" value="1"/>
</dbReference>
<keyword evidence="9" id="KW-0227">DNA damage</keyword>
<name>A0A4T0X4H7_9ASCO</name>
<keyword evidence="13" id="KW-0408">Iron</keyword>
<dbReference type="FunFam" id="1.10.287.690:FF:000002">
    <property type="entry name" value="DNA polymerase zeta"/>
    <property type="match status" value="1"/>
</dbReference>
<dbReference type="CDD" id="cd05778">
    <property type="entry name" value="DNA_polB_zeta_exo"/>
    <property type="match status" value="1"/>
</dbReference>
<evidence type="ECO:0000313" key="25">
    <source>
        <dbReference type="Proteomes" id="UP000307173"/>
    </source>
</evidence>
<evidence type="ECO:0000256" key="6">
    <source>
        <dbReference type="ARBA" id="ARBA00022695"/>
    </source>
</evidence>
<dbReference type="PANTHER" id="PTHR45812">
    <property type="entry name" value="DNA POLYMERASE ZETA CATALYTIC SUBUNIT"/>
    <property type="match status" value="1"/>
</dbReference>
<dbReference type="SUPFAM" id="SSF53098">
    <property type="entry name" value="Ribonuclease H-like"/>
    <property type="match status" value="1"/>
</dbReference>
<gene>
    <name evidence="24" type="ORF">CANINC_001048</name>
</gene>
<dbReference type="Pfam" id="PF24055">
    <property type="entry name" value="POL3_N"/>
    <property type="match status" value="1"/>
</dbReference>
<dbReference type="GO" id="GO:0016035">
    <property type="term" value="C:zeta DNA polymerase complex"/>
    <property type="evidence" value="ECO:0007669"/>
    <property type="project" value="InterPro"/>
</dbReference>
<sequence length="1505" mass="174059">MELQILTYDTYQHSPTLLDKSTVTFNTKQVPNYEDTINTVPVIRIFALVPETHTSCLVHIHNVFPYLYVHFPVAISWSSNKLTESQIAVLRKWLDEINLKLSESFKRTTRTKKQKPMKRKIRKDVLDIPEHYNGHIDDVDLDQNELSDDDDDHDEKLYPNSCYISDISIVSGTLFYGYYDAPTTFLKISMVSPKYVVRLSKLLSESKIFNRFIQPYESHIPYILQFLTDYNCYALKSLKLSKYLWRSPIIIDKSTPEIYQPYFSTNFSEFNESKTTEQLQKYLQNHVQKNALNPDLFPRIGRTLLEMDIISCWIENIHNLKERNLDKTRFNPEQTPDPNTTYISSTKSLIDDVENLRKSRGLEVDSSQFSLFDKLERNSTVSWFDQSQLDRQLKKAIESSEKSFKEKYKHSDYDVLREREKIGIDHPTSFQHVKLVQYDPVLPDSIFSMKSIKTTVEPTVSKSYPSISTIEDGIVDDEQMDDIASDDDFDPKNTDHQSNEIESPDEEDISSITNASNILDSKLKDTLFVDDLNLNTSHLFNQSKSSFGEKTVKLSQRISTPDLPFSSNFDDDTHDKMFTFNIQHPTASNKAECLNDMESYGVPKVIYPDPFFSKLSNYDSKPFIFAGDKFQLACKESDKILYPHCSQPLPIITSHQDDVTFWLYTPKMPTYNEVKESMLSGMKPWKESVFSHKSQIRGPTQHFKEYKYNSLQTPVERLTGNENTMVVLVIEVYVETRENLMPDPKKDEICAIFYTTNFNSFVMNSKVASSGIFLNNHHYKGATTFSSELDILIGLVSLVEYLDPDILAGLSRVAIMHNNKVGDQYGYTHASGIRITGRQMLNLWRRLRSELTLNHYSLENVIFHIFHQRIPHFEPNVLTGWWQSRKKQELVLKYFETRIKFEIELIEKLEIIEKVNEQSRLLGIDFYSIIYRGSQYMVECLLVRLAKAENFILISPSKKQVFKQDSLECIPLVMEPNSAFYKNPMVVLDFQSLYPSLIIAYNICYSTLLGRLNNYDPQKHTKMGVTSYKSPEGILKYLENDVVVTPNGMIFAKQNVRKSLLAKMLTELLNVRLYIKGTMSEFKDDEELKKLYNKRQIALKLIANVTYGYTSATYSGRMSNSDIADAIVSCARETLLKAVKAIEGNEKWGARVVYGDTDSLFVYLPGKTKNDAFQIGKEMAKYVTMLNPAPVTLKFEKVYLPSILISKKRYIGWKYEWEGQIDPIFDAKGIETVRRDGIAAQQKILEKSITILFKTKDISLVKDYVIEQLVKIASNRVNVKDFIFAKEVRVGTYKNEKYIPAGARLSIKRAKDDHRLEPQYKERVMYLVRKPHNSKEILRDKCVSPMEFLQKGLELDSDYYINKVIIPPLERVFNLLGVDVKSWVKEMPQKLSYNGIQSKLSNVSIHSCLLCGRTSKPNCKLCSSCSKNDMKTIISLKSKEKELQKKAQDHVEFCKVCIQRCLDEPSHLDEVENCCNEDCSVYYSRNKTLKKTESLMKDLCSLPNW</sequence>
<dbReference type="Pfam" id="PF00136">
    <property type="entry name" value="DNA_pol_B"/>
    <property type="match status" value="1"/>
</dbReference>
<keyword evidence="8" id="KW-0479">Metal-binding</keyword>
<dbReference type="Gene3D" id="1.10.132.60">
    <property type="entry name" value="DNA polymerase family B, C-terminal domain"/>
    <property type="match status" value="1"/>
</dbReference>
<dbReference type="GO" id="GO:0000166">
    <property type="term" value="F:nucleotide binding"/>
    <property type="evidence" value="ECO:0007669"/>
    <property type="project" value="InterPro"/>
</dbReference>
<dbReference type="InterPro" id="IPR012337">
    <property type="entry name" value="RNaseH-like_sf"/>
</dbReference>
<dbReference type="STRING" id="52247.A0A4T0X4H7"/>
<dbReference type="InterPro" id="IPR030559">
    <property type="entry name" value="PolZ_Rev3"/>
</dbReference>
<dbReference type="InterPro" id="IPR043502">
    <property type="entry name" value="DNA/RNA_pol_sf"/>
</dbReference>
<accession>A0A4T0X4H7</accession>
<evidence type="ECO:0000313" key="24">
    <source>
        <dbReference type="EMBL" id="TID30346.1"/>
    </source>
</evidence>
<dbReference type="Proteomes" id="UP000307173">
    <property type="component" value="Unassembled WGS sequence"/>
</dbReference>
<dbReference type="InterPro" id="IPR006172">
    <property type="entry name" value="DNA-dir_DNA_pol_B"/>
</dbReference>
<evidence type="ECO:0000256" key="10">
    <source>
        <dbReference type="ARBA" id="ARBA00022771"/>
    </source>
</evidence>
<dbReference type="GO" id="GO:0006260">
    <property type="term" value="P:DNA replication"/>
    <property type="evidence" value="ECO:0007669"/>
    <property type="project" value="UniProtKB-KW"/>
</dbReference>
<dbReference type="PRINTS" id="PR00106">
    <property type="entry name" value="DNAPOLB"/>
</dbReference>
<keyword evidence="10" id="KW-0863">Zinc-finger</keyword>
<protein>
    <recommendedName>
        <fullName evidence="20">DNA polymerase</fullName>
        <ecNumber evidence="20">2.7.7.7</ecNumber>
    </recommendedName>
</protein>
<evidence type="ECO:0000259" key="23">
    <source>
        <dbReference type="Pfam" id="PF24055"/>
    </source>
</evidence>
<dbReference type="InterPro" id="IPR056435">
    <property type="entry name" value="DPOD/Z_N"/>
</dbReference>
<evidence type="ECO:0000256" key="19">
    <source>
        <dbReference type="ARBA" id="ARBA00066055"/>
    </source>
</evidence>
<evidence type="ECO:0000256" key="4">
    <source>
        <dbReference type="ARBA" id="ARBA00022485"/>
    </source>
</evidence>
<dbReference type="InterPro" id="IPR006134">
    <property type="entry name" value="DNA-dir_DNA_pol_B_multi_dom"/>
</dbReference>
<evidence type="ECO:0000256" key="17">
    <source>
        <dbReference type="ARBA" id="ARBA00023242"/>
    </source>
</evidence>
<comment type="caution">
    <text evidence="24">The sequence shown here is derived from an EMBL/GenBank/DDBJ whole genome shotgun (WGS) entry which is preliminary data.</text>
</comment>
<dbReference type="Gene3D" id="3.30.420.10">
    <property type="entry name" value="Ribonuclease H-like superfamily/Ribonuclease H"/>
    <property type="match status" value="2"/>
</dbReference>
<evidence type="ECO:0000256" key="9">
    <source>
        <dbReference type="ARBA" id="ARBA00022763"/>
    </source>
</evidence>
<proteinExistence type="inferred from homology"/>
<evidence type="ECO:0000256" key="15">
    <source>
        <dbReference type="ARBA" id="ARBA00023125"/>
    </source>
</evidence>
<evidence type="ECO:0000256" key="18">
    <source>
        <dbReference type="ARBA" id="ARBA00049244"/>
    </source>
</evidence>
<keyword evidence="6 20" id="KW-0548">Nucleotidyltransferase</keyword>
<evidence type="ECO:0000256" key="5">
    <source>
        <dbReference type="ARBA" id="ARBA00022679"/>
    </source>
</evidence>
<evidence type="ECO:0000256" key="7">
    <source>
        <dbReference type="ARBA" id="ARBA00022705"/>
    </source>
</evidence>
<dbReference type="FunFam" id="1.10.132.60:FF:000007">
    <property type="entry name" value="DNA polymerase"/>
    <property type="match status" value="1"/>
</dbReference>
<dbReference type="CDD" id="cd05534">
    <property type="entry name" value="POLBc_zeta"/>
    <property type="match status" value="1"/>
</dbReference>
<keyword evidence="12 20" id="KW-0239">DNA-directed DNA polymerase</keyword>
<evidence type="ECO:0000256" key="11">
    <source>
        <dbReference type="ARBA" id="ARBA00022833"/>
    </source>
</evidence>
<dbReference type="GO" id="GO:0051539">
    <property type="term" value="F:4 iron, 4 sulfur cluster binding"/>
    <property type="evidence" value="ECO:0007669"/>
    <property type="project" value="UniProtKB-KW"/>
</dbReference>
<organism evidence="24 25">
    <name type="scientific">Pichia inconspicua</name>
    <dbReference type="NCBI Taxonomy" id="52247"/>
    <lineage>
        <taxon>Eukaryota</taxon>
        <taxon>Fungi</taxon>
        <taxon>Dikarya</taxon>
        <taxon>Ascomycota</taxon>
        <taxon>Saccharomycotina</taxon>
        <taxon>Pichiomycetes</taxon>
        <taxon>Pichiales</taxon>
        <taxon>Pichiaceae</taxon>
        <taxon>Pichia</taxon>
    </lineage>
</organism>
<dbReference type="Gene3D" id="3.30.342.10">
    <property type="entry name" value="DNA Polymerase, chain B, domain 1"/>
    <property type="match status" value="1"/>
</dbReference>
<comment type="subcellular location">
    <subcellularLocation>
        <location evidence="2">Nucleus</location>
    </subcellularLocation>
</comment>
<evidence type="ECO:0000256" key="2">
    <source>
        <dbReference type="ARBA" id="ARBA00004123"/>
    </source>
</evidence>
<dbReference type="InterPro" id="IPR017964">
    <property type="entry name" value="DNA-dir_DNA_pol_B_CS"/>
</dbReference>
<comment type="subunit">
    <text evidence="19">Forms DNA polymerase zeta with REV7.</text>
</comment>
<keyword evidence="5 20" id="KW-0808">Transferase</keyword>
<dbReference type="EMBL" id="SELW01000155">
    <property type="protein sequence ID" value="TID30346.1"/>
    <property type="molecule type" value="Genomic_DNA"/>
</dbReference>
<dbReference type="GO" id="GO:0008270">
    <property type="term" value="F:zinc ion binding"/>
    <property type="evidence" value="ECO:0007669"/>
    <property type="project" value="UniProtKB-KW"/>
</dbReference>
<evidence type="ECO:0000256" key="8">
    <source>
        <dbReference type="ARBA" id="ARBA00022723"/>
    </source>
</evidence>
<feature type="compositionally biased region" description="Basic and acidic residues" evidence="21">
    <location>
        <begin position="490"/>
        <end position="499"/>
    </location>
</feature>
<dbReference type="InterPro" id="IPR042087">
    <property type="entry name" value="DNA_pol_B_thumb"/>
</dbReference>
<keyword evidence="4" id="KW-0004">4Fe-4S</keyword>
<dbReference type="EC" id="2.7.7.7" evidence="20"/>
<keyword evidence="16" id="KW-0234">DNA repair</keyword>
<dbReference type="Gene3D" id="3.90.1600.10">
    <property type="entry name" value="Palm domain of DNA polymerase"/>
    <property type="match status" value="1"/>
</dbReference>
<evidence type="ECO:0000256" key="13">
    <source>
        <dbReference type="ARBA" id="ARBA00023004"/>
    </source>
</evidence>
<comment type="similarity">
    <text evidence="3 20">Belongs to the DNA polymerase type-B family.</text>
</comment>
<keyword evidence="25" id="KW-1185">Reference proteome</keyword>
<dbReference type="InterPro" id="IPR036397">
    <property type="entry name" value="RNaseH_sf"/>
</dbReference>
<keyword evidence="17" id="KW-0539">Nucleus</keyword>
<keyword evidence="14" id="KW-0411">Iron-sulfur</keyword>
<feature type="region of interest" description="Disordered" evidence="21">
    <location>
        <begin position="482"/>
        <end position="510"/>
    </location>
</feature>
<feature type="domain" description="DNA-directed DNA polymerase family B multifunctional" evidence="22">
    <location>
        <begin position="926"/>
        <end position="1374"/>
    </location>
</feature>
<dbReference type="GO" id="GO:0003887">
    <property type="term" value="F:DNA-directed DNA polymerase activity"/>
    <property type="evidence" value="ECO:0007669"/>
    <property type="project" value="UniProtKB-KW"/>
</dbReference>
<evidence type="ECO:0000256" key="20">
    <source>
        <dbReference type="RuleBase" id="RU000442"/>
    </source>
</evidence>
<keyword evidence="11" id="KW-0862">Zinc</keyword>
<evidence type="ECO:0000256" key="21">
    <source>
        <dbReference type="SAM" id="MobiDB-lite"/>
    </source>
</evidence>
<dbReference type="PANTHER" id="PTHR45812:SF1">
    <property type="entry name" value="DNA POLYMERASE ZETA CATALYTIC SUBUNIT"/>
    <property type="match status" value="1"/>
</dbReference>
<evidence type="ECO:0000256" key="16">
    <source>
        <dbReference type="ARBA" id="ARBA00023204"/>
    </source>
</evidence>
<evidence type="ECO:0000256" key="1">
    <source>
        <dbReference type="ARBA" id="ARBA00001966"/>
    </source>
</evidence>